<dbReference type="Pfam" id="PF00528">
    <property type="entry name" value="BPD_transp_1"/>
    <property type="match status" value="1"/>
</dbReference>
<feature type="transmembrane region" description="Helical" evidence="10">
    <location>
        <begin position="84"/>
        <end position="111"/>
    </location>
</feature>
<comment type="caution">
    <text evidence="12">The sequence shown here is derived from an EMBL/GenBank/DDBJ whole genome shotgun (WGS) entry which is preliminary data.</text>
</comment>
<comment type="similarity">
    <text evidence="3 10">Belongs to the binding-protein-dependent transport system permease family. CysTW subfamily.</text>
</comment>
<organism evidence="12 13">
    <name type="scientific">Nocardia suismassiliense</name>
    <dbReference type="NCBI Taxonomy" id="2077092"/>
    <lineage>
        <taxon>Bacteria</taxon>
        <taxon>Bacillati</taxon>
        <taxon>Actinomycetota</taxon>
        <taxon>Actinomycetes</taxon>
        <taxon>Mycobacteriales</taxon>
        <taxon>Nocardiaceae</taxon>
        <taxon>Nocardia</taxon>
    </lineage>
</organism>
<gene>
    <name evidence="12" type="primary">pstA</name>
    <name evidence="12" type="ORF">ACFYV7_33125</name>
</gene>
<keyword evidence="13" id="KW-1185">Reference proteome</keyword>
<dbReference type="Proteomes" id="UP001601948">
    <property type="component" value="Unassembled WGS sequence"/>
</dbReference>
<dbReference type="InterPro" id="IPR000515">
    <property type="entry name" value="MetI-like"/>
</dbReference>
<feature type="transmembrane region" description="Helical" evidence="10">
    <location>
        <begin position="32"/>
        <end position="52"/>
    </location>
</feature>
<evidence type="ECO:0000259" key="11">
    <source>
        <dbReference type="PROSITE" id="PS50928"/>
    </source>
</evidence>
<comment type="subcellular location">
    <subcellularLocation>
        <location evidence="2 10">Cell membrane</location>
        <topology evidence="2 10">Multi-pass membrane protein</topology>
    </subcellularLocation>
</comment>
<evidence type="ECO:0000256" key="10">
    <source>
        <dbReference type="RuleBase" id="RU363043"/>
    </source>
</evidence>
<dbReference type="Gene3D" id="1.10.3720.10">
    <property type="entry name" value="MetI-like"/>
    <property type="match status" value="1"/>
</dbReference>
<name>A0ABW6R2L7_9NOCA</name>
<protein>
    <recommendedName>
        <fullName evidence="10">Phosphate transport system permease protein PstA</fullName>
    </recommendedName>
</protein>
<dbReference type="PANTHER" id="PTHR42922">
    <property type="entry name" value="PHOSPHATE TRANSPORT SYSTEM PERMEASE PROTEIN PSTA"/>
    <property type="match status" value="1"/>
</dbReference>
<feature type="domain" description="ABC transmembrane type-1" evidence="11">
    <location>
        <begin position="85"/>
        <end position="293"/>
    </location>
</feature>
<dbReference type="InterPro" id="IPR005672">
    <property type="entry name" value="Phosphate_PstA"/>
</dbReference>
<evidence type="ECO:0000256" key="9">
    <source>
        <dbReference type="ARBA" id="ARBA00023136"/>
    </source>
</evidence>
<proteinExistence type="inferred from homology"/>
<keyword evidence="9 10" id="KW-0472">Membrane</keyword>
<keyword evidence="8 10" id="KW-1133">Transmembrane helix</keyword>
<dbReference type="PROSITE" id="PS50928">
    <property type="entry name" value="ABC_TM1"/>
    <property type="match status" value="1"/>
</dbReference>
<keyword evidence="5 10" id="KW-1003">Cell membrane</keyword>
<evidence type="ECO:0000256" key="2">
    <source>
        <dbReference type="ARBA" id="ARBA00004651"/>
    </source>
</evidence>
<dbReference type="SUPFAM" id="SSF161098">
    <property type="entry name" value="MetI-like"/>
    <property type="match status" value="1"/>
</dbReference>
<keyword evidence="4" id="KW-0813">Transport</keyword>
<evidence type="ECO:0000256" key="8">
    <source>
        <dbReference type="ARBA" id="ARBA00022989"/>
    </source>
</evidence>
<keyword evidence="7 10" id="KW-0812">Transmembrane</keyword>
<keyword evidence="6" id="KW-0592">Phosphate transport</keyword>
<feature type="transmembrane region" description="Helical" evidence="10">
    <location>
        <begin position="123"/>
        <end position="147"/>
    </location>
</feature>
<dbReference type="RefSeq" id="WP_387723919.1">
    <property type="nucleotide sequence ID" value="NZ_JBIAPI010000011.1"/>
</dbReference>
<dbReference type="NCBIfam" id="TIGR00974">
    <property type="entry name" value="3a0107s02c"/>
    <property type="match status" value="1"/>
</dbReference>
<dbReference type="CDD" id="cd06261">
    <property type="entry name" value="TM_PBP2"/>
    <property type="match status" value="1"/>
</dbReference>
<dbReference type="InterPro" id="IPR051408">
    <property type="entry name" value="Phosphate_transprt_permease"/>
</dbReference>
<comment type="function">
    <text evidence="1">Part of the binding-protein-dependent transport system for phosphate; probably responsible for the translocation of the substrate across the membrane.</text>
</comment>
<feature type="transmembrane region" description="Helical" evidence="10">
    <location>
        <begin position="203"/>
        <end position="224"/>
    </location>
</feature>
<dbReference type="PANTHER" id="PTHR42922:SF1">
    <property type="entry name" value="PHOSPHATE TRANSPORT SYSTEM PERMEASE PROTEIN PSTA"/>
    <property type="match status" value="1"/>
</dbReference>
<evidence type="ECO:0000256" key="6">
    <source>
        <dbReference type="ARBA" id="ARBA00022592"/>
    </source>
</evidence>
<dbReference type="InterPro" id="IPR035906">
    <property type="entry name" value="MetI-like_sf"/>
</dbReference>
<evidence type="ECO:0000313" key="13">
    <source>
        <dbReference type="Proteomes" id="UP001601948"/>
    </source>
</evidence>
<evidence type="ECO:0000313" key="12">
    <source>
        <dbReference type="EMBL" id="MFF3227679.1"/>
    </source>
</evidence>
<dbReference type="EMBL" id="JBIAPI010000011">
    <property type="protein sequence ID" value="MFF3227679.1"/>
    <property type="molecule type" value="Genomic_DNA"/>
</dbReference>
<evidence type="ECO:0000256" key="4">
    <source>
        <dbReference type="ARBA" id="ARBA00022448"/>
    </source>
</evidence>
<accession>A0ABW6R2L7</accession>
<reference evidence="12 13" key="1">
    <citation type="submission" date="2024-10" db="EMBL/GenBank/DDBJ databases">
        <title>The Natural Products Discovery Center: Release of the First 8490 Sequenced Strains for Exploring Actinobacteria Biosynthetic Diversity.</title>
        <authorList>
            <person name="Kalkreuter E."/>
            <person name="Kautsar S.A."/>
            <person name="Yang D."/>
            <person name="Bader C.D."/>
            <person name="Teijaro C.N."/>
            <person name="Fluegel L."/>
            <person name="Davis C.M."/>
            <person name="Simpson J.R."/>
            <person name="Lauterbach L."/>
            <person name="Steele A.D."/>
            <person name="Gui C."/>
            <person name="Meng S."/>
            <person name="Li G."/>
            <person name="Viehrig K."/>
            <person name="Ye F."/>
            <person name="Su P."/>
            <person name="Kiefer A.F."/>
            <person name="Nichols A."/>
            <person name="Cepeda A.J."/>
            <person name="Yan W."/>
            <person name="Fan B."/>
            <person name="Jiang Y."/>
            <person name="Adhikari A."/>
            <person name="Zheng C.-J."/>
            <person name="Schuster L."/>
            <person name="Cowan T.M."/>
            <person name="Smanski M.J."/>
            <person name="Chevrette M.G."/>
            <person name="De Carvalho L.P.S."/>
            <person name="Shen B."/>
        </authorList>
    </citation>
    <scope>NUCLEOTIDE SEQUENCE [LARGE SCALE GENOMIC DNA]</scope>
    <source>
        <strain evidence="12 13">NPDC003040</strain>
    </source>
</reference>
<feature type="transmembrane region" description="Helical" evidence="10">
    <location>
        <begin position="271"/>
        <end position="292"/>
    </location>
</feature>
<evidence type="ECO:0000256" key="3">
    <source>
        <dbReference type="ARBA" id="ARBA00007069"/>
    </source>
</evidence>
<sequence>MTTTTLDKPIKAPTFRDVSTSRRLRNHLATGLVWLCFAIALIPLAWVLIMVVSKGFESVISIDWWQKSQKGILPDQSGGGVYHAIYGTIVQSAIAAVIAVPIGIMAAVYLVEYGRGWLAKTTTFMVDILAGVPSIVAALFIFALWIATFGAPQSAFAVALAMVLLMLPVVVRSTEEMLKLVPDELREAAYALGVPKWKTIARIVIPTALPGMISGILLALARVMGETAPVLVLVGYSKSINSNVFDGNMASLPLMIYQELANPEPEGRARVWGAALTLILLIALLYAAAAVVNKLLTRNR</sequence>
<evidence type="ECO:0000256" key="1">
    <source>
        <dbReference type="ARBA" id="ARBA00003510"/>
    </source>
</evidence>
<evidence type="ECO:0000256" key="5">
    <source>
        <dbReference type="ARBA" id="ARBA00022475"/>
    </source>
</evidence>
<feature type="transmembrane region" description="Helical" evidence="10">
    <location>
        <begin position="153"/>
        <end position="171"/>
    </location>
</feature>
<evidence type="ECO:0000256" key="7">
    <source>
        <dbReference type="ARBA" id="ARBA00022692"/>
    </source>
</evidence>